<dbReference type="GO" id="GO:0006310">
    <property type="term" value="P:DNA recombination"/>
    <property type="evidence" value="ECO:0007669"/>
    <property type="project" value="UniProtKB-KW"/>
</dbReference>
<proteinExistence type="inferred from homology"/>
<organism evidence="7 8">
    <name type="scientific">Acinetobacter celticus</name>
    <dbReference type="NCBI Taxonomy" id="1891224"/>
    <lineage>
        <taxon>Bacteria</taxon>
        <taxon>Pseudomonadati</taxon>
        <taxon>Pseudomonadota</taxon>
        <taxon>Gammaproteobacteria</taxon>
        <taxon>Moraxellales</taxon>
        <taxon>Moraxellaceae</taxon>
        <taxon>Acinetobacter</taxon>
    </lineage>
</organism>
<dbReference type="SUPFAM" id="SSF56349">
    <property type="entry name" value="DNA breaking-rejoining enzymes"/>
    <property type="match status" value="1"/>
</dbReference>
<dbReference type="InterPro" id="IPR002104">
    <property type="entry name" value="Integrase_catalytic"/>
</dbReference>
<feature type="coiled-coil region" evidence="5">
    <location>
        <begin position="92"/>
        <end position="119"/>
    </location>
</feature>
<evidence type="ECO:0000256" key="5">
    <source>
        <dbReference type="SAM" id="Coils"/>
    </source>
</evidence>
<comment type="caution">
    <text evidence="7">The sequence shown here is derived from an EMBL/GenBank/DDBJ whole genome shotgun (WGS) entry which is preliminary data.</text>
</comment>
<dbReference type="EMBL" id="MBDL01000008">
    <property type="protein sequence ID" value="ODA13740.1"/>
    <property type="molecule type" value="Genomic_DNA"/>
</dbReference>
<dbReference type="STRING" id="1891224.BBP83_05060"/>
<reference evidence="7 8" key="1">
    <citation type="submission" date="2016-07" db="EMBL/GenBank/DDBJ databases">
        <title>Acinetobacter sp. ANC 4603.</title>
        <authorList>
            <person name="Radolfova-Krizova L."/>
            <person name="Nemec A."/>
        </authorList>
    </citation>
    <scope>NUCLEOTIDE SEQUENCE [LARGE SCALE GENOMIC DNA]</scope>
    <source>
        <strain evidence="7 8">ANC 4603</strain>
    </source>
</reference>
<evidence type="ECO:0000313" key="8">
    <source>
        <dbReference type="Proteomes" id="UP000186553"/>
    </source>
</evidence>
<keyword evidence="5" id="KW-0175">Coiled coil</keyword>
<protein>
    <submittedName>
        <fullName evidence="7">Integrase</fullName>
    </submittedName>
</protein>
<evidence type="ECO:0000256" key="2">
    <source>
        <dbReference type="ARBA" id="ARBA00022908"/>
    </source>
</evidence>
<comment type="similarity">
    <text evidence="1">Belongs to the 'phage' integrase family.</text>
</comment>
<dbReference type="RefSeq" id="WP_068886528.1">
    <property type="nucleotide sequence ID" value="NZ_CBCRUU010000001.1"/>
</dbReference>
<dbReference type="InterPro" id="IPR038488">
    <property type="entry name" value="Integrase_DNA-bd_sf"/>
</dbReference>
<dbReference type="InterPro" id="IPR010998">
    <property type="entry name" value="Integrase_recombinase_N"/>
</dbReference>
<evidence type="ECO:0000259" key="6">
    <source>
        <dbReference type="PROSITE" id="PS51898"/>
    </source>
</evidence>
<dbReference type="InterPro" id="IPR053876">
    <property type="entry name" value="Phage_int_M"/>
</dbReference>
<evidence type="ECO:0000256" key="1">
    <source>
        <dbReference type="ARBA" id="ARBA00008857"/>
    </source>
</evidence>
<keyword evidence="8" id="KW-1185">Reference proteome</keyword>
<dbReference type="Gene3D" id="1.10.443.10">
    <property type="entry name" value="Intergrase catalytic core"/>
    <property type="match status" value="1"/>
</dbReference>
<dbReference type="Pfam" id="PF22022">
    <property type="entry name" value="Phage_int_M"/>
    <property type="match status" value="1"/>
</dbReference>
<dbReference type="PANTHER" id="PTHR30629:SF2">
    <property type="entry name" value="PROPHAGE INTEGRASE INTS-RELATED"/>
    <property type="match status" value="1"/>
</dbReference>
<dbReference type="Pfam" id="PF13356">
    <property type="entry name" value="Arm-DNA-bind_3"/>
    <property type="match status" value="1"/>
</dbReference>
<sequence>MKRSDIKKRPLSDTTLENLKPEDKDYRELDGNGLYFFVQKNGNKSWQLRYKKSDGKWSWVGLGGYPAIKGKLARKKAQELLNDIGNGENPIVSKQERKIKELEANNATFEALAREWLDTKQTQWVADTMTRNKGALEKHIFPMFGKRLFVSIRPIEWMEHLKRIQLEQKIYEQVKRMCAMCRDIYDYAKVTGRIDYNPLEGMQKYLIQGKKENMAHVSENELPALLRAINNYPTLDSRIGLQLLTMLFCRPSELREAKWEEFDLDNALWTIPDFRMKKRREHTVPLSTQAVQLLQGLKSIHSESEYLFPSRSNKNKPKSDTVFIMALRRLGYEGRQTPHGFRHIASTILNNKGFDERHIESALAHVKDGVAGVYNKAQYLEDRARLMQWYADYLEELADMKVIQFKKLGN</sequence>
<dbReference type="Proteomes" id="UP000186553">
    <property type="component" value="Unassembled WGS sequence"/>
</dbReference>
<evidence type="ECO:0000256" key="3">
    <source>
        <dbReference type="ARBA" id="ARBA00023125"/>
    </source>
</evidence>
<keyword evidence="4" id="KW-0233">DNA recombination</keyword>
<dbReference type="InterPro" id="IPR050808">
    <property type="entry name" value="Phage_Integrase"/>
</dbReference>
<dbReference type="CDD" id="cd00801">
    <property type="entry name" value="INT_P4_C"/>
    <property type="match status" value="1"/>
</dbReference>
<dbReference type="InterPro" id="IPR013762">
    <property type="entry name" value="Integrase-like_cat_sf"/>
</dbReference>
<evidence type="ECO:0000313" key="7">
    <source>
        <dbReference type="EMBL" id="ODA13740.1"/>
    </source>
</evidence>
<dbReference type="Pfam" id="PF00589">
    <property type="entry name" value="Phage_integrase"/>
    <property type="match status" value="1"/>
</dbReference>
<dbReference type="OrthoDB" id="9795573at2"/>
<dbReference type="Gene3D" id="3.30.160.390">
    <property type="entry name" value="Integrase, DNA-binding domain"/>
    <property type="match status" value="1"/>
</dbReference>
<dbReference type="GO" id="GO:0015074">
    <property type="term" value="P:DNA integration"/>
    <property type="evidence" value="ECO:0007669"/>
    <property type="project" value="UniProtKB-KW"/>
</dbReference>
<dbReference type="PROSITE" id="PS51898">
    <property type="entry name" value="TYR_RECOMBINASE"/>
    <property type="match status" value="1"/>
</dbReference>
<dbReference type="Gene3D" id="1.10.150.130">
    <property type="match status" value="1"/>
</dbReference>
<dbReference type="GO" id="GO:0003677">
    <property type="term" value="F:DNA binding"/>
    <property type="evidence" value="ECO:0007669"/>
    <property type="project" value="UniProtKB-KW"/>
</dbReference>
<gene>
    <name evidence="7" type="ORF">BBP83_05060</name>
</gene>
<dbReference type="PANTHER" id="PTHR30629">
    <property type="entry name" value="PROPHAGE INTEGRASE"/>
    <property type="match status" value="1"/>
</dbReference>
<dbReference type="InterPro" id="IPR025166">
    <property type="entry name" value="Integrase_DNA_bind_dom"/>
</dbReference>
<dbReference type="AlphaFoldDB" id="A0A1C3CYE1"/>
<keyword evidence="3" id="KW-0238">DNA-binding</keyword>
<accession>A0A1C3CYE1</accession>
<dbReference type="InterPro" id="IPR011010">
    <property type="entry name" value="DNA_brk_join_enz"/>
</dbReference>
<evidence type="ECO:0000256" key="4">
    <source>
        <dbReference type="ARBA" id="ARBA00023172"/>
    </source>
</evidence>
<keyword evidence="2" id="KW-0229">DNA integration</keyword>
<name>A0A1C3CYE1_9GAMM</name>
<feature type="domain" description="Tyr recombinase" evidence="6">
    <location>
        <begin position="212"/>
        <end position="387"/>
    </location>
</feature>